<dbReference type="GO" id="GO:0016787">
    <property type="term" value="F:hydrolase activity"/>
    <property type="evidence" value="ECO:0007669"/>
    <property type="project" value="UniProtKB-KW"/>
</dbReference>
<keyword evidence="2" id="KW-0378">Hydrolase</keyword>
<dbReference type="InterPro" id="IPR011740">
    <property type="entry name" value="DUF2460"/>
</dbReference>
<evidence type="ECO:0000313" key="2">
    <source>
        <dbReference type="EMBL" id="GLQ07508.1"/>
    </source>
</evidence>
<name>A0ABQ5U6I1_9PROT</name>
<feature type="domain" description="DUF2460" evidence="1">
    <location>
        <begin position="7"/>
        <end position="204"/>
    </location>
</feature>
<accession>A0ABQ5U6I1</accession>
<dbReference type="EMBL" id="BSNF01000008">
    <property type="protein sequence ID" value="GLQ07508.1"/>
    <property type="molecule type" value="Genomic_DNA"/>
</dbReference>
<sequence>MTIMTFHEIRFPTRISYGAVGGPRFSTTVQILGSGHEQRNINWAEARREYSVDISPSRGQEWEAVLSFFHARRGRAYGFRLKDFADFQLEQGVLGTGDGTTESFGIVKRYQDAEGLAPGYERRLHKIVQDTATVYLDGTAQFGNWTVDHQTGTVQFTTAPDPGAEIAVSCEFDVPVRFDTDLMEAAIPGPDIHQWQRVRLVEIRV</sequence>
<dbReference type="RefSeq" id="WP_169561575.1">
    <property type="nucleotide sequence ID" value="NZ_JBHMDT010000002.1"/>
</dbReference>
<reference evidence="2" key="2">
    <citation type="submission" date="2023-01" db="EMBL/GenBank/DDBJ databases">
        <title>Draft genome sequence of Sneathiella chinensis strain NBRC 103408.</title>
        <authorList>
            <person name="Sun Q."/>
            <person name="Mori K."/>
        </authorList>
    </citation>
    <scope>NUCLEOTIDE SEQUENCE</scope>
    <source>
        <strain evidence="2">NBRC 103408</strain>
    </source>
</reference>
<dbReference type="Proteomes" id="UP001161409">
    <property type="component" value="Unassembled WGS sequence"/>
</dbReference>
<comment type="caution">
    <text evidence="2">The sequence shown here is derived from an EMBL/GenBank/DDBJ whole genome shotgun (WGS) entry which is preliminary data.</text>
</comment>
<protein>
    <submittedName>
        <fullName evidence="2">Glycoside hydrolase family 24</fullName>
    </submittedName>
</protein>
<keyword evidence="3" id="KW-1185">Reference proteome</keyword>
<dbReference type="NCBIfam" id="TIGR02217">
    <property type="entry name" value="chp_TIGR02217"/>
    <property type="match status" value="1"/>
</dbReference>
<organism evidence="2 3">
    <name type="scientific">Sneathiella chinensis</name>
    <dbReference type="NCBI Taxonomy" id="349750"/>
    <lineage>
        <taxon>Bacteria</taxon>
        <taxon>Pseudomonadati</taxon>
        <taxon>Pseudomonadota</taxon>
        <taxon>Alphaproteobacteria</taxon>
        <taxon>Sneathiellales</taxon>
        <taxon>Sneathiellaceae</taxon>
        <taxon>Sneathiella</taxon>
    </lineage>
</organism>
<reference evidence="2" key="1">
    <citation type="journal article" date="2014" name="Int. J. Syst. Evol. Microbiol.">
        <title>Complete genome of a new Firmicutes species belonging to the dominant human colonic microbiota ('Ruminococcus bicirculans') reveals two chromosomes and a selective capacity to utilize plant glucans.</title>
        <authorList>
            <consortium name="NISC Comparative Sequencing Program"/>
            <person name="Wegmann U."/>
            <person name="Louis P."/>
            <person name="Goesmann A."/>
            <person name="Henrissat B."/>
            <person name="Duncan S.H."/>
            <person name="Flint H.J."/>
        </authorList>
    </citation>
    <scope>NUCLEOTIDE SEQUENCE</scope>
    <source>
        <strain evidence="2">NBRC 103408</strain>
    </source>
</reference>
<dbReference type="Pfam" id="PF09343">
    <property type="entry name" value="DUF2460"/>
    <property type="match status" value="1"/>
</dbReference>
<proteinExistence type="predicted"/>
<evidence type="ECO:0000313" key="3">
    <source>
        <dbReference type="Proteomes" id="UP001161409"/>
    </source>
</evidence>
<evidence type="ECO:0000259" key="1">
    <source>
        <dbReference type="Pfam" id="PF09343"/>
    </source>
</evidence>
<gene>
    <name evidence="2" type="ORF">GCM10007924_27290</name>
</gene>